<evidence type="ECO:0000313" key="1">
    <source>
        <dbReference type="EMBL" id="ERJ60159.1"/>
    </source>
</evidence>
<organism evidence="1 2">
    <name type="scientific">Sphingobacterium paucimobilis HER1398</name>
    <dbReference type="NCBI Taxonomy" id="1346330"/>
    <lineage>
        <taxon>Bacteria</taxon>
        <taxon>Pseudomonadati</taxon>
        <taxon>Bacteroidota</taxon>
        <taxon>Sphingobacteriia</taxon>
        <taxon>Sphingobacteriales</taxon>
        <taxon>Sphingobacteriaceae</taxon>
        <taxon>Sphingobacterium</taxon>
    </lineage>
</organism>
<dbReference type="AlphaFoldDB" id="U2J5F5"/>
<accession>U2J5F5</accession>
<dbReference type="Proteomes" id="UP000016584">
    <property type="component" value="Unassembled WGS sequence"/>
</dbReference>
<protein>
    <submittedName>
        <fullName evidence="1">Uncharacterized protein</fullName>
    </submittedName>
</protein>
<gene>
    <name evidence="1" type="ORF">M472_15455</name>
</gene>
<dbReference type="PATRIC" id="fig|1346330.5.peg.1357"/>
<dbReference type="EMBL" id="ATDL01000009">
    <property type="protein sequence ID" value="ERJ60159.1"/>
    <property type="molecule type" value="Genomic_DNA"/>
</dbReference>
<dbReference type="OrthoDB" id="1523672at2"/>
<name>U2J5F5_9SPHI</name>
<evidence type="ECO:0000313" key="2">
    <source>
        <dbReference type="Proteomes" id="UP000016584"/>
    </source>
</evidence>
<proteinExistence type="predicted"/>
<keyword evidence="2" id="KW-1185">Reference proteome</keyword>
<sequence>MKGSLTLVLLFYIISYSYGQTDTTKKMIYDKENAMYYRITNDDKYLYLNFYKDEYAAKVVDKGGIKLFFNIKGEKDTVNMPNMVYPVFKYPKKDFELIEIKGFSGVPDGQISVYNEFGITAEAKYIAREGKSEVDRNKYVFESKVSIPLELLGLKEQNRLSVMIFLRGMRLVALPQGRVSPVSESTSFNSNSDVNNWFLNMDTWTHSWVDYELK</sequence>
<reference evidence="1 2" key="1">
    <citation type="journal article" date="2013" name="Genome Announc.">
        <title>The Draft Genome Sequence of Sphingomonas paucimobilis Strain HER1398 (Proteobacteria), Host to the Giant PAU Phage, Indicates That It Is a Member of the Genus Sphingobacterium (Bacteroidetes).</title>
        <authorList>
            <person name="White R.A.III."/>
            <person name="Suttle C.A."/>
        </authorList>
    </citation>
    <scope>NUCLEOTIDE SEQUENCE [LARGE SCALE GENOMIC DNA]</scope>
    <source>
        <strain evidence="1 2">HER1398</strain>
    </source>
</reference>
<comment type="caution">
    <text evidence="1">The sequence shown here is derived from an EMBL/GenBank/DDBJ whole genome shotgun (WGS) entry which is preliminary data.</text>
</comment>
<dbReference type="RefSeq" id="WP_021069537.1">
    <property type="nucleotide sequence ID" value="NZ_ATDL01000009.1"/>
</dbReference>
<dbReference type="STRING" id="1346330.M472_15455"/>